<dbReference type="InterPro" id="IPR024753">
    <property type="entry name" value="AriR"/>
</dbReference>
<dbReference type="Proteomes" id="UP000059419">
    <property type="component" value="Chromosome 1"/>
</dbReference>
<dbReference type="Pfam" id="PF10798">
    <property type="entry name" value="YmgB"/>
    <property type="match status" value="1"/>
</dbReference>
<evidence type="ECO:0000313" key="3">
    <source>
        <dbReference type="Proteomes" id="UP000059419"/>
    </source>
</evidence>
<dbReference type="GO" id="GO:0071468">
    <property type="term" value="P:cellular response to acidic pH"/>
    <property type="evidence" value="ECO:0007669"/>
    <property type="project" value="InterPro"/>
</dbReference>
<reference evidence="3" key="1">
    <citation type="submission" date="2015-11" db="EMBL/GenBank/DDBJ databases">
        <authorList>
            <person name="Blom J."/>
        </authorList>
    </citation>
    <scope>NUCLEOTIDE SEQUENCE [LARGE SCALE GENOMIC DNA]</scope>
</reference>
<dbReference type="STRING" id="1619313.EM595_1805"/>
<dbReference type="PATRIC" id="fig|1619313.3.peg.1874"/>
<dbReference type="OrthoDB" id="6420902at2"/>
<keyword evidence="3" id="KW-1185">Reference proteome</keyword>
<feature type="region of interest" description="Disordered" evidence="1">
    <location>
        <begin position="1"/>
        <end position="27"/>
    </location>
</feature>
<protein>
    <recommendedName>
        <fullName evidence="4">Two-component-system connector protein YcgZ</fullName>
    </recommendedName>
</protein>
<feature type="compositionally biased region" description="Basic and acidic residues" evidence="1">
    <location>
        <begin position="1"/>
        <end position="14"/>
    </location>
</feature>
<dbReference type="KEGG" id="ege:EM595_1805"/>
<dbReference type="AlphaFoldDB" id="A0A0U5L6E3"/>
<evidence type="ECO:0000256" key="1">
    <source>
        <dbReference type="SAM" id="MobiDB-lite"/>
    </source>
</evidence>
<evidence type="ECO:0008006" key="4">
    <source>
        <dbReference type="Google" id="ProtNLM"/>
    </source>
</evidence>
<name>A0A0U5L6E3_9GAMM</name>
<organism evidence="2 3">
    <name type="scientific">Duffyella gerundensis</name>
    <dbReference type="NCBI Taxonomy" id="1619313"/>
    <lineage>
        <taxon>Bacteria</taxon>
        <taxon>Pseudomonadati</taxon>
        <taxon>Pseudomonadota</taxon>
        <taxon>Gammaproteobacteria</taxon>
        <taxon>Enterobacterales</taxon>
        <taxon>Erwiniaceae</taxon>
        <taxon>Duffyella</taxon>
    </lineage>
</organism>
<proteinExistence type="predicted"/>
<gene>
    <name evidence="2" type="ORF">EM595_1805</name>
</gene>
<dbReference type="Gene3D" id="1.20.5.5260">
    <property type="match status" value="1"/>
</dbReference>
<dbReference type="EMBL" id="LN907827">
    <property type="protein sequence ID" value="CUU24039.1"/>
    <property type="molecule type" value="Genomic_DNA"/>
</dbReference>
<feature type="compositionally biased region" description="Polar residues" evidence="1">
    <location>
        <begin position="16"/>
        <end position="27"/>
    </location>
</feature>
<sequence>MLQQRRTPEAEHTVSDYMQSSNDAFPSSQETLGHIVTDIIRAGETVSRKAICAKLLARLSDNQDPELEKQYHELIALLLGRE</sequence>
<dbReference type="NCBIfam" id="NF040640">
    <property type="entry name" value="YcgZ_fam"/>
    <property type="match status" value="1"/>
</dbReference>
<evidence type="ECO:0000313" key="2">
    <source>
        <dbReference type="EMBL" id="CUU24039.1"/>
    </source>
</evidence>
<accession>A0A0U5L6E3</accession>